<reference evidence="1 2" key="1">
    <citation type="submission" date="2023-03" db="EMBL/GenBank/DDBJ databases">
        <authorList>
            <person name="Pearce D."/>
        </authorList>
    </citation>
    <scope>NUCLEOTIDE SEQUENCE [LARGE SCALE GENOMIC DNA]</scope>
    <source>
        <strain evidence="1">Msz</strain>
    </source>
</reference>
<dbReference type="Proteomes" id="UP001162030">
    <property type="component" value="Chromosome"/>
</dbReference>
<evidence type="ECO:0000313" key="1">
    <source>
        <dbReference type="EMBL" id="CAI8806920.1"/>
    </source>
</evidence>
<organism evidence="1 2">
    <name type="scientific">Methylocaldum szegediense</name>
    <dbReference type="NCBI Taxonomy" id="73780"/>
    <lineage>
        <taxon>Bacteria</taxon>
        <taxon>Pseudomonadati</taxon>
        <taxon>Pseudomonadota</taxon>
        <taxon>Gammaproteobacteria</taxon>
        <taxon>Methylococcales</taxon>
        <taxon>Methylococcaceae</taxon>
        <taxon>Methylocaldum</taxon>
    </lineage>
</organism>
<evidence type="ECO:0008006" key="3">
    <source>
        <dbReference type="Google" id="ProtNLM"/>
    </source>
</evidence>
<protein>
    <recommendedName>
        <fullName evidence="3">Transposase</fullName>
    </recommendedName>
</protein>
<name>A0ABM9I0D2_9GAMM</name>
<keyword evidence="2" id="KW-1185">Reference proteome</keyword>
<dbReference type="EMBL" id="OX458333">
    <property type="protein sequence ID" value="CAI8806920.1"/>
    <property type="molecule type" value="Genomic_DNA"/>
</dbReference>
<accession>A0ABM9I0D2</accession>
<evidence type="ECO:0000313" key="2">
    <source>
        <dbReference type="Proteomes" id="UP001162030"/>
    </source>
</evidence>
<gene>
    <name evidence="1" type="ORF">MSZNOR_1700</name>
</gene>
<proteinExistence type="predicted"/>
<sequence>MVIRKTYSGIASRFDRNIVWDTLLMYIYLFLSLIRRREEGDKPRAFFRARINDFITKI</sequence>